<gene>
    <name evidence="1" type="ORF">NCI00_24800</name>
</gene>
<sequence>MDIEVTKRLEHICLKSNFGLKEFGKKLEIALSLPTMEYDFENETEWLTVEDEKINYNISRPYEKGTLQEWDDTTLEGCNFGIVLSIHKDHPSVLDNAWVDKTVATVC</sequence>
<evidence type="ECO:0000313" key="1">
    <source>
        <dbReference type="EMBL" id="MCP1385681.1"/>
    </source>
</evidence>
<dbReference type="Proteomes" id="UP001204772">
    <property type="component" value="Unassembled WGS sequence"/>
</dbReference>
<proteinExistence type="predicted"/>
<comment type="caution">
    <text evidence="1">The sequence shown here is derived from an EMBL/GenBank/DDBJ whole genome shotgun (WGS) entry which is preliminary data.</text>
</comment>
<dbReference type="EMBL" id="JAMZEL010000014">
    <property type="protein sequence ID" value="MCP1385681.1"/>
    <property type="molecule type" value="Genomic_DNA"/>
</dbReference>
<organism evidence="1 2">
    <name type="scientific">Runella salmonicolor</name>
    <dbReference type="NCBI Taxonomy" id="2950278"/>
    <lineage>
        <taxon>Bacteria</taxon>
        <taxon>Pseudomonadati</taxon>
        <taxon>Bacteroidota</taxon>
        <taxon>Cytophagia</taxon>
        <taxon>Cytophagales</taxon>
        <taxon>Spirosomataceae</taxon>
        <taxon>Runella</taxon>
    </lineage>
</organism>
<evidence type="ECO:0000313" key="2">
    <source>
        <dbReference type="Proteomes" id="UP001204772"/>
    </source>
</evidence>
<keyword evidence="2" id="KW-1185">Reference proteome</keyword>
<accession>A0ABT1FV91</accession>
<dbReference type="RefSeq" id="WP_253532191.1">
    <property type="nucleotide sequence ID" value="NZ_JAMZEL010000014.1"/>
</dbReference>
<protein>
    <submittedName>
        <fullName evidence="1">Uncharacterized protein</fullName>
    </submittedName>
</protein>
<reference evidence="1 2" key="1">
    <citation type="submission" date="2022-06" db="EMBL/GenBank/DDBJ databases">
        <title>Runella sp. S5 genome sequencing.</title>
        <authorList>
            <person name="Park S."/>
        </authorList>
    </citation>
    <scope>NUCLEOTIDE SEQUENCE [LARGE SCALE GENOMIC DNA]</scope>
    <source>
        <strain evidence="1 2">S5</strain>
    </source>
</reference>
<name>A0ABT1FV91_9BACT</name>